<dbReference type="SMART" id="SM01218">
    <property type="entry name" value="FoP_duplication"/>
    <property type="match status" value="1"/>
</dbReference>
<dbReference type="InterPro" id="IPR025715">
    <property type="entry name" value="FoP_C"/>
</dbReference>
<dbReference type="GO" id="GO:0003723">
    <property type="term" value="F:RNA binding"/>
    <property type="evidence" value="ECO:0007669"/>
    <property type="project" value="UniProtKB-KW"/>
</dbReference>
<keyword evidence="1" id="KW-0694">RNA-binding</keyword>
<sequence length="224" mass="25597">MIEKVHGLHATSITLNDRFTFLAEAPGRINKPKKRNVSQSLNKAYNLANKNIIQQIAYHLEQASKQTVKQGLGLRRYGSESNLFDQRRTNSSGNLKSVTDRVSWRQSSNSLSSAILFNNFGSTWRRWGFRRRGARVGLTRERIRGKGGQQQTGKMFQNTPHTMRRGHFRGRGGFRAQGRGAITPKKTVPTKEELDFQLEQYMSSTKSALDKQLDDYMRVAMECE</sequence>
<feature type="domain" description="Chromatin target of PRMT1 protein C-terminal" evidence="3">
    <location>
        <begin position="125"/>
        <end position="220"/>
    </location>
</feature>
<keyword evidence="5" id="KW-1185">Reference proteome</keyword>
<feature type="compositionally biased region" description="Basic residues" evidence="2">
    <location>
        <begin position="162"/>
        <end position="172"/>
    </location>
</feature>
<accession>A0AAV1JA54</accession>
<organism evidence="4 5">
    <name type="scientific">Leptosia nina</name>
    <dbReference type="NCBI Taxonomy" id="320188"/>
    <lineage>
        <taxon>Eukaryota</taxon>
        <taxon>Metazoa</taxon>
        <taxon>Ecdysozoa</taxon>
        <taxon>Arthropoda</taxon>
        <taxon>Hexapoda</taxon>
        <taxon>Insecta</taxon>
        <taxon>Pterygota</taxon>
        <taxon>Neoptera</taxon>
        <taxon>Endopterygota</taxon>
        <taxon>Lepidoptera</taxon>
        <taxon>Glossata</taxon>
        <taxon>Ditrysia</taxon>
        <taxon>Papilionoidea</taxon>
        <taxon>Pieridae</taxon>
        <taxon>Pierinae</taxon>
        <taxon>Leptosia</taxon>
    </lineage>
</organism>
<dbReference type="AlphaFoldDB" id="A0AAV1JA54"/>
<gene>
    <name evidence="4" type="ORF">LNINA_LOCUS5040</name>
</gene>
<evidence type="ECO:0000313" key="4">
    <source>
        <dbReference type="EMBL" id="CAK1545380.1"/>
    </source>
</evidence>
<feature type="region of interest" description="Disordered" evidence="2">
    <location>
        <begin position="145"/>
        <end position="181"/>
    </location>
</feature>
<protein>
    <recommendedName>
        <fullName evidence="3">Chromatin target of PRMT1 protein C-terminal domain-containing protein</fullName>
    </recommendedName>
</protein>
<reference evidence="4 5" key="1">
    <citation type="submission" date="2023-11" db="EMBL/GenBank/DDBJ databases">
        <authorList>
            <person name="Okamura Y."/>
        </authorList>
    </citation>
    <scope>NUCLEOTIDE SEQUENCE [LARGE SCALE GENOMIC DNA]</scope>
</reference>
<dbReference type="Proteomes" id="UP001497472">
    <property type="component" value="Unassembled WGS sequence"/>
</dbReference>
<evidence type="ECO:0000256" key="2">
    <source>
        <dbReference type="SAM" id="MobiDB-lite"/>
    </source>
</evidence>
<comment type="caution">
    <text evidence="4">The sequence shown here is derived from an EMBL/GenBank/DDBJ whole genome shotgun (WGS) entry which is preliminary data.</text>
</comment>
<proteinExistence type="predicted"/>
<evidence type="ECO:0000313" key="5">
    <source>
        <dbReference type="Proteomes" id="UP001497472"/>
    </source>
</evidence>
<name>A0AAV1JA54_9NEOP</name>
<dbReference type="EMBL" id="CAVLEF010000007">
    <property type="protein sequence ID" value="CAK1545380.1"/>
    <property type="molecule type" value="Genomic_DNA"/>
</dbReference>
<evidence type="ECO:0000256" key="1">
    <source>
        <dbReference type="ARBA" id="ARBA00022884"/>
    </source>
</evidence>
<feature type="compositionally biased region" description="Polar residues" evidence="2">
    <location>
        <begin position="149"/>
        <end position="161"/>
    </location>
</feature>
<dbReference type="Pfam" id="PF13865">
    <property type="entry name" value="FoP_duplication"/>
    <property type="match status" value="1"/>
</dbReference>
<evidence type="ECO:0000259" key="3">
    <source>
        <dbReference type="SMART" id="SM01218"/>
    </source>
</evidence>